<accession>A0AAN8MRV1</accession>
<reference evidence="2 3" key="1">
    <citation type="submission" date="2019-10" db="EMBL/GenBank/DDBJ databases">
        <authorList>
            <person name="Palmer J.M."/>
        </authorList>
    </citation>
    <scope>NUCLEOTIDE SEQUENCE [LARGE SCALE GENOMIC DNA]</scope>
    <source>
        <strain evidence="2 3">TWF718</strain>
    </source>
</reference>
<name>A0AAN8MRV1_9PEZI</name>
<organism evidence="2 3">
    <name type="scientific">Orbilia javanica</name>
    <dbReference type="NCBI Taxonomy" id="47235"/>
    <lineage>
        <taxon>Eukaryota</taxon>
        <taxon>Fungi</taxon>
        <taxon>Dikarya</taxon>
        <taxon>Ascomycota</taxon>
        <taxon>Pezizomycotina</taxon>
        <taxon>Orbiliomycetes</taxon>
        <taxon>Orbiliales</taxon>
        <taxon>Orbiliaceae</taxon>
        <taxon>Orbilia</taxon>
    </lineage>
</organism>
<dbReference type="Proteomes" id="UP001313282">
    <property type="component" value="Unassembled WGS sequence"/>
</dbReference>
<comment type="caution">
    <text evidence="2">The sequence shown here is derived from an EMBL/GenBank/DDBJ whole genome shotgun (WGS) entry which is preliminary data.</text>
</comment>
<evidence type="ECO:0000313" key="2">
    <source>
        <dbReference type="EMBL" id="KAK6343051.1"/>
    </source>
</evidence>
<keyword evidence="3" id="KW-1185">Reference proteome</keyword>
<gene>
    <name evidence="2" type="ORF">TWF718_008428</name>
</gene>
<dbReference type="Pfam" id="PF00646">
    <property type="entry name" value="F-box"/>
    <property type="match status" value="1"/>
</dbReference>
<dbReference type="EMBL" id="JAVHNR010000005">
    <property type="protein sequence ID" value="KAK6343051.1"/>
    <property type="molecule type" value="Genomic_DNA"/>
</dbReference>
<proteinExistence type="predicted"/>
<evidence type="ECO:0000259" key="1">
    <source>
        <dbReference type="Pfam" id="PF00646"/>
    </source>
</evidence>
<evidence type="ECO:0000313" key="3">
    <source>
        <dbReference type="Proteomes" id="UP001313282"/>
    </source>
</evidence>
<dbReference type="AlphaFoldDB" id="A0AAN8MRV1"/>
<feature type="domain" description="F-box" evidence="1">
    <location>
        <begin position="4"/>
        <end position="42"/>
    </location>
</feature>
<sequence length="232" mass="26711">MPTLPPELHLLILESTAQSTHPTLRLVSTFWKSKIDSLKLTHYRPPPPTPTIYKDWCTTLTPPPQSSTPFLIHSAIFNCTGVFHRVIDSKTKKIILTTTKRPRKNYEIPEEVLDSTREFMMHRNDQLIIPDPGVTPEPLERTIRLQYLMNRGGGASCSYQVLVQKGDVIGKEKGMTVGEFEEWIRRFRAKKNLVKVPERIGDQEFKKFVVQVGVESESDILTIHIEDLNRHR</sequence>
<protein>
    <recommendedName>
        <fullName evidence="1">F-box domain-containing protein</fullName>
    </recommendedName>
</protein>
<dbReference type="InterPro" id="IPR001810">
    <property type="entry name" value="F-box_dom"/>
</dbReference>